<dbReference type="SMART" id="SM00215">
    <property type="entry name" value="VWC_out"/>
    <property type="match status" value="2"/>
</dbReference>
<dbReference type="Gene3D" id="4.10.410.10">
    <property type="entry name" value="Pancreatic trypsin inhibitor Kunitz domain"/>
    <property type="match status" value="1"/>
</dbReference>
<dbReference type="GO" id="GO:0005576">
    <property type="term" value="C:extracellular region"/>
    <property type="evidence" value="ECO:0007669"/>
    <property type="project" value="UniProtKB-SubCell"/>
</dbReference>
<dbReference type="Pfam" id="PF00014">
    <property type="entry name" value="Kunitz_BPTI"/>
    <property type="match status" value="1"/>
</dbReference>
<comment type="similarity">
    <text evidence="4 5">Belongs to the protease inhibitor I19 family.</text>
</comment>
<evidence type="ECO:0000256" key="2">
    <source>
        <dbReference type="ARBA" id="ARBA00022525"/>
    </source>
</evidence>
<accession>A0AAE1TJ27</accession>
<name>A0AAE1TJ27_9EUCA</name>
<evidence type="ECO:0000313" key="10">
    <source>
        <dbReference type="Proteomes" id="UP001292094"/>
    </source>
</evidence>
<feature type="disulfide bond" evidence="5">
    <location>
        <begin position="39"/>
        <end position="54"/>
    </location>
</feature>
<evidence type="ECO:0000256" key="4">
    <source>
        <dbReference type="ARBA" id="ARBA00029459"/>
    </source>
</evidence>
<reference evidence="9" key="1">
    <citation type="submission" date="2023-11" db="EMBL/GenBank/DDBJ databases">
        <title>Genome assemblies of two species of porcelain crab, Petrolisthes cinctipes and Petrolisthes manimaculis (Anomura: Porcellanidae).</title>
        <authorList>
            <person name="Angst P."/>
        </authorList>
    </citation>
    <scope>NUCLEOTIDE SEQUENCE</scope>
    <source>
        <strain evidence="9">PB745_02</strain>
        <tissue evidence="9">Gill</tissue>
    </source>
</reference>
<dbReference type="SMART" id="SM00131">
    <property type="entry name" value="KU"/>
    <property type="match status" value="1"/>
</dbReference>
<sequence>MTASVYLLLMGSLMVMVLVQEPVWADTAIQVPSDAKSRCLEGSSWSQDCNTCRCINGLAACTKRLCPDLPPQCYLPSVSLTGNIHCTAHFKMWSFSAVRGECYEFIYGGCGGTDNLYGTRAACEATCLKQSPPQEECVPGTSWSNGCNSCFCSEGRAVCTLRACLTDGEAPSDPFAGLPPGAECVPGSRFYENCNWCTCMKGGRPRCTLRGCHGPAREVTECEGDAVWRKDCNLCHCREGVSVCTKKACYVKVRK</sequence>
<feature type="signal peptide" evidence="6">
    <location>
        <begin position="1"/>
        <end position="25"/>
    </location>
</feature>
<feature type="disulfide bond" evidence="5">
    <location>
        <begin position="222"/>
        <end position="237"/>
    </location>
</feature>
<feature type="disulfide bond" evidence="5">
    <location>
        <begin position="137"/>
        <end position="152"/>
    </location>
</feature>
<dbReference type="InterPro" id="IPR008037">
    <property type="entry name" value="Pacifastin_dom"/>
</dbReference>
<feature type="chain" id="PRO_5042033843" evidence="6">
    <location>
        <begin position="26"/>
        <end position="255"/>
    </location>
</feature>
<evidence type="ECO:0000256" key="3">
    <source>
        <dbReference type="ARBA" id="ARBA00023157"/>
    </source>
</evidence>
<keyword evidence="3 5" id="KW-1015">Disulfide bond</keyword>
<dbReference type="SUPFAM" id="SSF57362">
    <property type="entry name" value="BPTI-like"/>
    <property type="match status" value="1"/>
</dbReference>
<feature type="disulfide bond" evidence="5">
    <location>
        <begin position="194"/>
        <end position="212"/>
    </location>
</feature>
<keyword evidence="10" id="KW-1185">Reference proteome</keyword>
<dbReference type="InterPro" id="IPR036201">
    <property type="entry name" value="Pacifastin_dom_sf"/>
</dbReference>
<keyword evidence="5" id="KW-0646">Protease inhibitor</keyword>
<evidence type="ECO:0000259" key="7">
    <source>
        <dbReference type="PROSITE" id="PS50279"/>
    </source>
</evidence>
<dbReference type="InterPro" id="IPR002223">
    <property type="entry name" value="Kunitz_BPTI"/>
</dbReference>
<dbReference type="EMBL" id="JAWZYT010007014">
    <property type="protein sequence ID" value="KAK4287208.1"/>
    <property type="molecule type" value="Genomic_DNA"/>
</dbReference>
<feature type="domain" description="BPTI/Kunitz inhibitor" evidence="7">
    <location>
        <begin position="73"/>
        <end position="127"/>
    </location>
</feature>
<dbReference type="AlphaFoldDB" id="A0AAE1TJ27"/>
<keyword evidence="5" id="KW-0722">Serine protease inhibitor</keyword>
<feature type="site" description="Reactive bond" evidence="5">
    <location>
        <begin position="246"/>
        <end position="247"/>
    </location>
</feature>
<feature type="domain" description="Pacifastin" evidence="8">
    <location>
        <begin position="36"/>
        <end position="69"/>
    </location>
</feature>
<proteinExistence type="inferred from homology"/>
<feature type="domain" description="Pacifastin" evidence="8">
    <location>
        <begin position="181"/>
        <end position="215"/>
    </location>
</feature>
<dbReference type="Pfam" id="PF05375">
    <property type="entry name" value="Pacifastin_I"/>
    <property type="match status" value="4"/>
</dbReference>
<gene>
    <name evidence="9" type="ORF">Pmani_039717</name>
</gene>
<dbReference type="InterPro" id="IPR001007">
    <property type="entry name" value="VWF_dom"/>
</dbReference>
<evidence type="ECO:0000256" key="6">
    <source>
        <dbReference type="SAM" id="SignalP"/>
    </source>
</evidence>
<dbReference type="GO" id="GO:0004867">
    <property type="term" value="F:serine-type endopeptidase inhibitor activity"/>
    <property type="evidence" value="ECO:0007669"/>
    <property type="project" value="UniProtKB-UniRule"/>
</dbReference>
<comment type="caution">
    <text evidence="5">Lacks conserved residue(s) required for the propagation of feature annotation.</text>
</comment>
<feature type="domain" description="Pacifastin" evidence="8">
    <location>
        <begin position="219"/>
        <end position="252"/>
    </location>
</feature>
<evidence type="ECO:0000259" key="8">
    <source>
        <dbReference type="PROSITE" id="PS51446"/>
    </source>
</evidence>
<comment type="subcellular location">
    <subcellularLocation>
        <location evidence="1">Secreted</location>
    </subcellularLocation>
</comment>
<keyword evidence="2" id="KW-0964">Secreted</keyword>
<evidence type="ECO:0000256" key="1">
    <source>
        <dbReference type="ARBA" id="ARBA00004613"/>
    </source>
</evidence>
<feature type="domain" description="Pacifastin" evidence="8">
    <location>
        <begin position="134"/>
        <end position="167"/>
    </location>
</feature>
<dbReference type="PROSITE" id="PS51446">
    <property type="entry name" value="PACIFASTIN"/>
    <property type="match status" value="4"/>
</dbReference>
<evidence type="ECO:0000256" key="5">
    <source>
        <dbReference type="PROSITE-ProRule" id="PRU00776"/>
    </source>
</evidence>
<dbReference type="Proteomes" id="UP001292094">
    <property type="component" value="Unassembled WGS sequence"/>
</dbReference>
<feature type="disulfide bond" evidence="5">
    <location>
        <begin position="197"/>
        <end position="207"/>
    </location>
</feature>
<dbReference type="PROSITE" id="PS50279">
    <property type="entry name" value="BPTI_KUNITZ_2"/>
    <property type="match status" value="1"/>
</dbReference>
<keyword evidence="6" id="KW-0732">Signal</keyword>
<evidence type="ECO:0000313" key="9">
    <source>
        <dbReference type="EMBL" id="KAK4287208.1"/>
    </source>
</evidence>
<dbReference type="InterPro" id="IPR036880">
    <property type="entry name" value="Kunitz_BPTI_sf"/>
</dbReference>
<comment type="caution">
    <text evidence="9">The sequence shown here is derived from an EMBL/GenBank/DDBJ whole genome shotgun (WGS) entry which is preliminary data.</text>
</comment>
<dbReference type="PROSITE" id="PS00280">
    <property type="entry name" value="BPTI_KUNITZ_1"/>
    <property type="match status" value="1"/>
</dbReference>
<feature type="disulfide bond" evidence="5">
    <location>
        <begin position="184"/>
        <end position="199"/>
    </location>
</feature>
<organism evidence="9 10">
    <name type="scientific">Petrolisthes manimaculis</name>
    <dbReference type="NCBI Taxonomy" id="1843537"/>
    <lineage>
        <taxon>Eukaryota</taxon>
        <taxon>Metazoa</taxon>
        <taxon>Ecdysozoa</taxon>
        <taxon>Arthropoda</taxon>
        <taxon>Crustacea</taxon>
        <taxon>Multicrustacea</taxon>
        <taxon>Malacostraca</taxon>
        <taxon>Eumalacostraca</taxon>
        <taxon>Eucarida</taxon>
        <taxon>Decapoda</taxon>
        <taxon>Pleocyemata</taxon>
        <taxon>Anomura</taxon>
        <taxon>Galatheoidea</taxon>
        <taxon>Porcellanidae</taxon>
        <taxon>Petrolisthes</taxon>
    </lineage>
</organism>
<dbReference type="SUPFAM" id="SSF57283">
    <property type="entry name" value="PMP inhibitors"/>
    <property type="match status" value="4"/>
</dbReference>
<dbReference type="InterPro" id="IPR020901">
    <property type="entry name" value="Prtase_inh_Kunz-CS"/>
</dbReference>
<protein>
    <submittedName>
        <fullName evidence="9">Uncharacterized protein</fullName>
    </submittedName>
</protein>